<evidence type="ECO:0000259" key="9">
    <source>
        <dbReference type="Pfam" id="PF13145"/>
    </source>
</evidence>
<evidence type="ECO:0000256" key="3">
    <source>
        <dbReference type="ARBA" id="ARBA00022692"/>
    </source>
</evidence>
<evidence type="ECO:0000256" key="2">
    <source>
        <dbReference type="ARBA" id="ARBA00022475"/>
    </source>
</evidence>
<dbReference type="InterPro" id="IPR052029">
    <property type="entry name" value="PpiD_chaperone"/>
</dbReference>
<dbReference type="Gene3D" id="1.10.4030.10">
    <property type="entry name" value="Porin chaperone SurA, peptide-binding domain"/>
    <property type="match status" value="1"/>
</dbReference>
<keyword evidence="3 8" id="KW-0812">Transmembrane</keyword>
<dbReference type="InterPro" id="IPR000297">
    <property type="entry name" value="PPIase_PpiC"/>
</dbReference>
<dbReference type="GO" id="GO:0003755">
    <property type="term" value="F:peptidyl-prolyl cis-trans isomerase activity"/>
    <property type="evidence" value="ECO:0007669"/>
    <property type="project" value="InterPro"/>
</dbReference>
<evidence type="ECO:0000256" key="7">
    <source>
        <dbReference type="ARBA" id="ARBA00038408"/>
    </source>
</evidence>
<evidence type="ECO:0000313" key="11">
    <source>
        <dbReference type="Proteomes" id="UP000192708"/>
    </source>
</evidence>
<dbReference type="OrthoDB" id="9812372at2"/>
<protein>
    <submittedName>
        <fullName evidence="10">PPIC-type PPIASE domain-containing protein</fullName>
    </submittedName>
</protein>
<dbReference type="STRING" id="1938817.SAMN06296008_11343"/>
<keyword evidence="2" id="KW-1003">Cell membrane</keyword>
<dbReference type="Pfam" id="PF13145">
    <property type="entry name" value="Rotamase_2"/>
    <property type="match status" value="1"/>
</dbReference>
<evidence type="ECO:0000256" key="1">
    <source>
        <dbReference type="ARBA" id="ARBA00004401"/>
    </source>
</evidence>
<keyword evidence="4 8" id="KW-1133">Transmembrane helix</keyword>
<keyword evidence="6" id="KW-0143">Chaperone</keyword>
<reference evidence="10 11" key="1">
    <citation type="submission" date="2017-04" db="EMBL/GenBank/DDBJ databases">
        <authorList>
            <person name="Afonso C.L."/>
            <person name="Miller P.J."/>
            <person name="Scott M.A."/>
            <person name="Spackman E."/>
            <person name="Goraichik I."/>
            <person name="Dimitrov K.M."/>
            <person name="Suarez D.L."/>
            <person name="Swayne D.E."/>
        </authorList>
    </citation>
    <scope>NUCLEOTIDE SEQUENCE [LARGE SCALE GENOMIC DNA]</scope>
    <source>
        <strain evidence="10 11">VK13</strain>
    </source>
</reference>
<accession>A0A1W2BH58</accession>
<dbReference type="PANTHER" id="PTHR47529">
    <property type="entry name" value="PEPTIDYL-PROLYL CIS-TRANS ISOMERASE D"/>
    <property type="match status" value="1"/>
</dbReference>
<dbReference type="EMBL" id="FWXJ01000013">
    <property type="protein sequence ID" value="SMC72211.1"/>
    <property type="molecule type" value="Genomic_DNA"/>
</dbReference>
<evidence type="ECO:0000256" key="8">
    <source>
        <dbReference type="SAM" id="Phobius"/>
    </source>
</evidence>
<dbReference type="RefSeq" id="WP_084285033.1">
    <property type="nucleotide sequence ID" value="NZ_FWXJ01000013.1"/>
</dbReference>
<name>A0A1W2BH58_9BURK</name>
<dbReference type="GO" id="GO:0005886">
    <property type="term" value="C:plasma membrane"/>
    <property type="evidence" value="ECO:0007669"/>
    <property type="project" value="UniProtKB-SubCell"/>
</dbReference>
<evidence type="ECO:0000256" key="5">
    <source>
        <dbReference type="ARBA" id="ARBA00023136"/>
    </source>
</evidence>
<dbReference type="InterPro" id="IPR027304">
    <property type="entry name" value="Trigger_fact/SurA_dom_sf"/>
</dbReference>
<proteinExistence type="inferred from homology"/>
<sequence length="483" mass="53590">MFDSVRQHQKILQAILLVLIFPSFVFLGIESYKGFSTSNNDIVKIGDLTITQLELDNAVKSQSSRLGSNQSLAQTPAFKNAILNQLIQQKLLAFDIKDLNLQVSSEMLAKELLKFPEIVALKKSDGSIDTDKYRQLLENNGLTVSQFEAIKRSEIMNGSLQNALSSNGVVISSSKISDRIITSMSTEREVQAMFFTSNDYLKTVQVQDSDISDYYQANPAQFQSTPSVDVEYITFSKQGEDETTFAKKADQFANMVYEQADSLKPTADTFKLKIESQADLTTRGLSNLPKSHPLNQAKLLQAIFKEDSLKSGKNIEAIEVSPGVLVAARVVQNHPAATLPFEKVKADIEKIVALKKAEEAAIKAGMEVFAKLQTDPTQKINSKEFTKPIWVSRNRPADLAGEPFERIFNAKEDALPKVVSSNIPGSGFAIYKINQVRPGEKSNPNVLLQQYQQIGVLTNQAEIAAYLENIKDRSTVKFLKSSF</sequence>
<comment type="similarity">
    <text evidence="7">Belongs to the PpiD chaperone family.</text>
</comment>
<organism evidence="10 11">
    <name type="scientific">Polynucleobacter kasalickyi</name>
    <dbReference type="NCBI Taxonomy" id="1938817"/>
    <lineage>
        <taxon>Bacteria</taxon>
        <taxon>Pseudomonadati</taxon>
        <taxon>Pseudomonadota</taxon>
        <taxon>Betaproteobacteria</taxon>
        <taxon>Burkholderiales</taxon>
        <taxon>Burkholderiaceae</taxon>
        <taxon>Polynucleobacter</taxon>
    </lineage>
</organism>
<dbReference type="Proteomes" id="UP000192708">
    <property type="component" value="Unassembled WGS sequence"/>
</dbReference>
<feature type="transmembrane region" description="Helical" evidence="8">
    <location>
        <begin position="12"/>
        <end position="29"/>
    </location>
</feature>
<evidence type="ECO:0000256" key="4">
    <source>
        <dbReference type="ARBA" id="ARBA00022989"/>
    </source>
</evidence>
<comment type="subcellular location">
    <subcellularLocation>
        <location evidence="1">Cell membrane</location>
        <topology evidence="1">Single-pass type II membrane protein</topology>
    </subcellularLocation>
</comment>
<feature type="domain" description="PpiC" evidence="9">
    <location>
        <begin position="206"/>
        <end position="345"/>
    </location>
</feature>
<dbReference type="SUPFAM" id="SSF109998">
    <property type="entry name" value="Triger factor/SurA peptide-binding domain-like"/>
    <property type="match status" value="1"/>
</dbReference>
<evidence type="ECO:0000256" key="6">
    <source>
        <dbReference type="ARBA" id="ARBA00023186"/>
    </source>
</evidence>
<dbReference type="AlphaFoldDB" id="A0A1W2BH58"/>
<keyword evidence="11" id="KW-1185">Reference proteome</keyword>
<dbReference type="Pfam" id="PF13624">
    <property type="entry name" value="SurA_N_3"/>
    <property type="match status" value="1"/>
</dbReference>
<dbReference type="PANTHER" id="PTHR47529:SF1">
    <property type="entry name" value="PERIPLASMIC CHAPERONE PPID"/>
    <property type="match status" value="1"/>
</dbReference>
<keyword evidence="5 8" id="KW-0472">Membrane</keyword>
<gene>
    <name evidence="10" type="ORF">SAMN06296008_11343</name>
</gene>
<evidence type="ECO:0000313" key="10">
    <source>
        <dbReference type="EMBL" id="SMC72211.1"/>
    </source>
</evidence>